<dbReference type="PATRIC" id="fig|1339350.3.peg.2333"/>
<dbReference type="InterPro" id="IPR029044">
    <property type="entry name" value="Nucleotide-diphossugar_trans"/>
</dbReference>
<dbReference type="EMBL" id="JNHI01000013">
    <property type="protein sequence ID" value="KDS30743.1"/>
    <property type="molecule type" value="Genomic_DNA"/>
</dbReference>
<dbReference type="Proteomes" id="UP000028134">
    <property type="component" value="Unassembled WGS sequence"/>
</dbReference>
<dbReference type="SUPFAM" id="SSF53448">
    <property type="entry name" value="Nucleotide-diphospho-sugar transferases"/>
    <property type="match status" value="1"/>
</dbReference>
<keyword evidence="1" id="KW-0548">Nucleotidyltransferase</keyword>
<gene>
    <name evidence="1" type="ORF">M097_2439</name>
</gene>
<keyword evidence="1" id="KW-0808">Transferase</keyword>
<proteinExistence type="predicted"/>
<dbReference type="PANTHER" id="PTHR21485">
    <property type="entry name" value="HAD SUPERFAMILY MEMBERS CMAS AND KDSC"/>
    <property type="match status" value="1"/>
</dbReference>
<name>A0A078R5T6_PHOVU</name>
<dbReference type="Pfam" id="PF02348">
    <property type="entry name" value="CTP_transf_3"/>
    <property type="match status" value="1"/>
</dbReference>
<dbReference type="CDD" id="cd02513">
    <property type="entry name" value="CMP-NeuAc_Synthase"/>
    <property type="match status" value="1"/>
</dbReference>
<dbReference type="PANTHER" id="PTHR21485:SF6">
    <property type="entry name" value="N-ACYLNEURAMINATE CYTIDYLYLTRANSFERASE-RELATED"/>
    <property type="match status" value="1"/>
</dbReference>
<comment type="caution">
    <text evidence="1">The sequence shown here is derived from an EMBL/GenBank/DDBJ whole genome shotgun (WGS) entry which is preliminary data.</text>
</comment>
<dbReference type="Gene3D" id="3.90.550.10">
    <property type="entry name" value="Spore Coat Polysaccharide Biosynthesis Protein SpsA, Chain A"/>
    <property type="match status" value="1"/>
</dbReference>
<evidence type="ECO:0000313" key="1">
    <source>
        <dbReference type="EMBL" id="KDS30743.1"/>
    </source>
</evidence>
<evidence type="ECO:0000313" key="2">
    <source>
        <dbReference type="Proteomes" id="UP000028134"/>
    </source>
</evidence>
<dbReference type="RefSeq" id="WP_005843178.1">
    <property type="nucleotide sequence ID" value="NZ_JNHI01000013.1"/>
</dbReference>
<organism evidence="1 2">
    <name type="scientific">Phocaeicola vulgatus str. 3775 SL</name>
    <name type="common">B</name>
    <name type="synonym">iv</name>
    <dbReference type="NCBI Taxonomy" id="1339350"/>
    <lineage>
        <taxon>Bacteria</taxon>
        <taxon>Pseudomonadati</taxon>
        <taxon>Bacteroidota</taxon>
        <taxon>Bacteroidia</taxon>
        <taxon>Bacteroidales</taxon>
        <taxon>Bacteroidaceae</taxon>
        <taxon>Phocaeicola</taxon>
    </lineage>
</organism>
<dbReference type="AlphaFoldDB" id="A0A078R5T6"/>
<dbReference type="GO" id="GO:0008781">
    <property type="term" value="F:N-acylneuraminate cytidylyltransferase activity"/>
    <property type="evidence" value="ECO:0007669"/>
    <property type="project" value="TreeGrafter"/>
</dbReference>
<dbReference type="InterPro" id="IPR003329">
    <property type="entry name" value="Cytidylyl_trans"/>
</dbReference>
<sequence length="230" mass="26658">MDKIAFFLPTRKGSERVKNKNTRPFAGIEGGLIENKIRQLLCCEKIDEIILSTNDETCMKVAKKFSQDKRVRIIPRPEELCLGSTNLQDLICYVPTITDADHIMWGHVTTPLASSAEYDKGIELYLSKIHEGYDSLVGVTELRNFLLNKEGKLINNTTNIPWPRTQDLEPLYEINHTMFLAKREVYIEQKNRIGQKPLLHVMDEFHSKDIDWEEDFIIAEIMYKSMHDSI</sequence>
<reference evidence="1 2" key="1">
    <citation type="submission" date="2014-04" db="EMBL/GenBank/DDBJ databases">
        <authorList>
            <person name="Sears C."/>
            <person name="Carroll K."/>
            <person name="Sack B.R."/>
            <person name="Qadri F."/>
            <person name="Myers L.L."/>
            <person name="Chung G.-T."/>
            <person name="Escheverria P."/>
            <person name="Fraser C.M."/>
            <person name="Sadzewicz L."/>
            <person name="Shefchek K.A."/>
            <person name="Tallon L."/>
            <person name="Das S.P."/>
            <person name="Daugherty S."/>
            <person name="Mongodin E.F."/>
        </authorList>
    </citation>
    <scope>NUCLEOTIDE SEQUENCE [LARGE SCALE GENOMIC DNA]</scope>
    <source>
        <strain evidence="2">3775 SL(B) 10 (iv)</strain>
    </source>
</reference>
<protein>
    <submittedName>
        <fullName evidence="1">Cytidylyltransferase family protein</fullName>
    </submittedName>
</protein>
<accession>A0A078R5T6</accession>
<dbReference type="InterPro" id="IPR050793">
    <property type="entry name" value="CMP-NeuNAc_synthase"/>
</dbReference>